<dbReference type="PANTHER" id="PTHR46078">
    <property type="entry name" value="FORKHEAD BOX PROTEIN J2 FAMILY MEMBER"/>
    <property type="match status" value="1"/>
</dbReference>
<dbReference type="Gene3D" id="1.10.10.10">
    <property type="entry name" value="Winged helix-like DNA-binding domain superfamily/Winged helix DNA-binding domain"/>
    <property type="match status" value="1"/>
</dbReference>
<comment type="subcellular location">
    <subcellularLocation>
        <location evidence="1 6">Nucleus</location>
    </subcellularLocation>
</comment>
<dbReference type="PROSITE" id="PS00657">
    <property type="entry name" value="FORK_HEAD_1"/>
    <property type="match status" value="1"/>
</dbReference>
<evidence type="ECO:0000256" key="1">
    <source>
        <dbReference type="ARBA" id="ARBA00004123"/>
    </source>
</evidence>
<keyword evidence="3 6" id="KW-0238">DNA-binding</keyword>
<feature type="region of interest" description="Disordered" evidence="7">
    <location>
        <begin position="134"/>
        <end position="189"/>
    </location>
</feature>
<dbReference type="PROSITE" id="PS00658">
    <property type="entry name" value="FORK_HEAD_2"/>
    <property type="match status" value="1"/>
</dbReference>
<proteinExistence type="predicted"/>
<evidence type="ECO:0000256" key="3">
    <source>
        <dbReference type="ARBA" id="ARBA00023125"/>
    </source>
</evidence>
<dbReference type="SMART" id="SM00339">
    <property type="entry name" value="FH"/>
    <property type="match status" value="1"/>
</dbReference>
<feature type="domain" description="Fork-head" evidence="8">
    <location>
        <begin position="69"/>
        <end position="164"/>
    </location>
</feature>
<comment type="caution">
    <text evidence="9">The sequence shown here is derived from an EMBL/GenBank/DDBJ whole genome shotgun (WGS) entry which is preliminary data.</text>
</comment>
<gene>
    <name evidence="9" type="ORF">ACJMK2_008115</name>
</gene>
<evidence type="ECO:0000313" key="10">
    <source>
        <dbReference type="Proteomes" id="UP001634394"/>
    </source>
</evidence>
<keyword evidence="2" id="KW-0805">Transcription regulation</keyword>
<reference evidence="9 10" key="1">
    <citation type="submission" date="2024-11" db="EMBL/GenBank/DDBJ databases">
        <title>Chromosome-level genome assembly of the freshwater bivalve Anodonta woodiana.</title>
        <authorList>
            <person name="Chen X."/>
        </authorList>
    </citation>
    <scope>NUCLEOTIDE SEQUENCE [LARGE SCALE GENOMIC DNA]</scope>
    <source>
        <strain evidence="9">MN2024</strain>
        <tissue evidence="9">Gills</tissue>
    </source>
</reference>
<feature type="compositionally biased region" description="Polar residues" evidence="7">
    <location>
        <begin position="374"/>
        <end position="388"/>
    </location>
</feature>
<dbReference type="EMBL" id="JBJQND010000011">
    <property type="protein sequence ID" value="KAL3862125.1"/>
    <property type="molecule type" value="Genomic_DNA"/>
</dbReference>
<dbReference type="InterPro" id="IPR018122">
    <property type="entry name" value="TF_fork_head_CS_1"/>
</dbReference>
<dbReference type="AlphaFoldDB" id="A0ABD3VL24"/>
<protein>
    <recommendedName>
        <fullName evidence="8">Fork-head domain-containing protein</fullName>
    </recommendedName>
</protein>
<evidence type="ECO:0000256" key="7">
    <source>
        <dbReference type="SAM" id="MobiDB-lite"/>
    </source>
</evidence>
<evidence type="ECO:0000259" key="8">
    <source>
        <dbReference type="PROSITE" id="PS50039"/>
    </source>
</evidence>
<keyword evidence="10" id="KW-1185">Reference proteome</keyword>
<feature type="compositionally biased region" description="Low complexity" evidence="7">
    <location>
        <begin position="167"/>
        <end position="189"/>
    </location>
</feature>
<dbReference type="InterPro" id="IPR036390">
    <property type="entry name" value="WH_DNA-bd_sf"/>
</dbReference>
<dbReference type="Pfam" id="PF00250">
    <property type="entry name" value="Forkhead"/>
    <property type="match status" value="1"/>
</dbReference>
<keyword evidence="4" id="KW-0804">Transcription</keyword>
<dbReference type="InterPro" id="IPR030456">
    <property type="entry name" value="TF_fork_head_CS_2"/>
</dbReference>
<organism evidence="9 10">
    <name type="scientific">Sinanodonta woodiana</name>
    <name type="common">Chinese pond mussel</name>
    <name type="synonym">Anodonta woodiana</name>
    <dbReference type="NCBI Taxonomy" id="1069815"/>
    <lineage>
        <taxon>Eukaryota</taxon>
        <taxon>Metazoa</taxon>
        <taxon>Spiralia</taxon>
        <taxon>Lophotrochozoa</taxon>
        <taxon>Mollusca</taxon>
        <taxon>Bivalvia</taxon>
        <taxon>Autobranchia</taxon>
        <taxon>Heteroconchia</taxon>
        <taxon>Palaeoheterodonta</taxon>
        <taxon>Unionida</taxon>
        <taxon>Unionoidea</taxon>
        <taxon>Unionidae</taxon>
        <taxon>Unioninae</taxon>
        <taxon>Sinanodonta</taxon>
    </lineage>
</organism>
<feature type="DNA-binding region" description="Fork-head" evidence="6">
    <location>
        <begin position="69"/>
        <end position="164"/>
    </location>
</feature>
<dbReference type="InterPro" id="IPR036388">
    <property type="entry name" value="WH-like_DNA-bd_sf"/>
</dbReference>
<feature type="region of interest" description="Disordered" evidence="7">
    <location>
        <begin position="370"/>
        <end position="392"/>
    </location>
</feature>
<dbReference type="SUPFAM" id="SSF46785">
    <property type="entry name" value="Winged helix' DNA-binding domain"/>
    <property type="match status" value="1"/>
</dbReference>
<evidence type="ECO:0000313" key="9">
    <source>
        <dbReference type="EMBL" id="KAL3862125.1"/>
    </source>
</evidence>
<dbReference type="GO" id="GO:0005634">
    <property type="term" value="C:nucleus"/>
    <property type="evidence" value="ECO:0007669"/>
    <property type="project" value="UniProtKB-SubCell"/>
</dbReference>
<evidence type="ECO:0000256" key="2">
    <source>
        <dbReference type="ARBA" id="ARBA00023015"/>
    </source>
</evidence>
<dbReference type="PRINTS" id="PR00053">
    <property type="entry name" value="FORKHEAD"/>
</dbReference>
<dbReference type="PROSITE" id="PS50039">
    <property type="entry name" value="FORK_HEAD_3"/>
    <property type="match status" value="1"/>
</dbReference>
<dbReference type="CDD" id="cd20052">
    <property type="entry name" value="FH_FOXJ3"/>
    <property type="match status" value="1"/>
</dbReference>
<dbReference type="GO" id="GO:0003677">
    <property type="term" value="F:DNA binding"/>
    <property type="evidence" value="ECO:0007669"/>
    <property type="project" value="UniProtKB-UniRule"/>
</dbReference>
<dbReference type="InterPro" id="IPR045912">
    <property type="entry name" value="FOXJ2/3-like"/>
</dbReference>
<evidence type="ECO:0000256" key="4">
    <source>
        <dbReference type="ARBA" id="ARBA00023163"/>
    </source>
</evidence>
<dbReference type="FunFam" id="1.10.10.10:FF:000088">
    <property type="entry name" value="Forkhead box protein J3"/>
    <property type="match status" value="1"/>
</dbReference>
<sequence length="424" mass="46460">MAELESSLTAMDWLPRLTVGGAMSGNLGKDLSLPKTQGGHIALRKGSNSPMDTNATLDQNDSCPHKDGKPPYSYANLITFAINSSPKKKMTLSEIYQWICDNFPYYKDAGNGWKNSIRHNLSLNKCFLKVPRSKDDPGKGSYWAIDSNPPEESLPARQKKKKFSERSSPYSPESGVSNSSSLGSPENLPPTWNVQVATIPITNNQGRHHQNQSAGGSFIANNIHGEDLSASFRSLYKSIFESPQGNLNALINGNGNQSSNGNFNMSGFDLHHLDTLKESVRLAGTGSYDLASIDISQFQGLMETIKTGDQMNWALNPEQFQDLASSLNNFFAQVNSHSHSQQIDPLTGQMQESLTLNNLTGTNSMEIKTERSPVPSSGMTTPSPQISPSARGYTGPKVEVQPAHFHTTNTDDIEDDFTDWDKLL</sequence>
<dbReference type="Proteomes" id="UP001634394">
    <property type="component" value="Unassembled WGS sequence"/>
</dbReference>
<name>A0ABD3VL24_SINWO</name>
<evidence type="ECO:0000256" key="6">
    <source>
        <dbReference type="PROSITE-ProRule" id="PRU00089"/>
    </source>
</evidence>
<evidence type="ECO:0000256" key="5">
    <source>
        <dbReference type="ARBA" id="ARBA00023242"/>
    </source>
</evidence>
<dbReference type="InterPro" id="IPR001766">
    <property type="entry name" value="Fork_head_dom"/>
</dbReference>
<dbReference type="PANTHER" id="PTHR46078:SF2">
    <property type="entry name" value="FORK-HEAD DOMAIN-CONTAINING PROTEIN"/>
    <property type="match status" value="1"/>
</dbReference>
<keyword evidence="5 6" id="KW-0539">Nucleus</keyword>
<accession>A0ABD3VL24</accession>